<sequence length="91" mass="10424">MNEHTARANWHFRKAKIHDENAARLALGPVEYQAGVFPIKCSCGREHTVKDWKALKLDGFYVANLFGRRVGHDLEHRTCLNCESTMSARIK</sequence>
<evidence type="ECO:0000313" key="1">
    <source>
        <dbReference type="EMBL" id="QJA53728.1"/>
    </source>
</evidence>
<protein>
    <submittedName>
        <fullName evidence="1">Uncharacterized protein</fullName>
    </submittedName>
</protein>
<dbReference type="EMBL" id="MT144797">
    <property type="protein sequence ID" value="QJH99564.1"/>
    <property type="molecule type" value="Genomic_DNA"/>
</dbReference>
<evidence type="ECO:0000313" key="2">
    <source>
        <dbReference type="EMBL" id="QJH99564.1"/>
    </source>
</evidence>
<gene>
    <name evidence="1" type="ORF">TM448A03825_0013</name>
    <name evidence="2" type="ORF">TM448B01620_0006</name>
</gene>
<dbReference type="AlphaFoldDB" id="A0A6H2A1T7"/>
<name>A0A6H2A1T7_9ZZZZ</name>
<organism evidence="1">
    <name type="scientific">viral metagenome</name>
    <dbReference type="NCBI Taxonomy" id="1070528"/>
    <lineage>
        <taxon>unclassified sequences</taxon>
        <taxon>metagenomes</taxon>
        <taxon>organismal metagenomes</taxon>
    </lineage>
</organism>
<proteinExistence type="predicted"/>
<reference evidence="1" key="1">
    <citation type="submission" date="2020-03" db="EMBL/GenBank/DDBJ databases">
        <title>The deep terrestrial virosphere.</title>
        <authorList>
            <person name="Holmfeldt K."/>
            <person name="Nilsson E."/>
            <person name="Simone D."/>
            <person name="Lopez-Fernandez M."/>
            <person name="Wu X."/>
            <person name="de Brujin I."/>
            <person name="Lundin D."/>
            <person name="Andersson A."/>
            <person name="Bertilsson S."/>
            <person name="Dopson M."/>
        </authorList>
    </citation>
    <scope>NUCLEOTIDE SEQUENCE</scope>
    <source>
        <strain evidence="1">TM448A03825</strain>
        <strain evidence="2">TM448B01620</strain>
    </source>
</reference>
<accession>A0A6H2A1T7</accession>
<dbReference type="EMBL" id="MT144445">
    <property type="protein sequence ID" value="QJA53728.1"/>
    <property type="molecule type" value="Genomic_DNA"/>
</dbReference>